<organism evidence="4 5">
    <name type="scientific">Marivita geojedonensis</name>
    <dbReference type="NCBI Taxonomy" id="1123756"/>
    <lineage>
        <taxon>Bacteria</taxon>
        <taxon>Pseudomonadati</taxon>
        <taxon>Pseudomonadota</taxon>
        <taxon>Alphaproteobacteria</taxon>
        <taxon>Rhodobacterales</taxon>
        <taxon>Roseobacteraceae</taxon>
        <taxon>Marivita</taxon>
    </lineage>
</organism>
<dbReference type="PROSITE" id="PS51186">
    <property type="entry name" value="GNAT"/>
    <property type="match status" value="1"/>
</dbReference>
<dbReference type="STRING" id="1123756.MGEO_04555"/>
<reference evidence="4 5" key="1">
    <citation type="submission" date="2014-03" db="EMBL/GenBank/DDBJ databases">
        <title>The draft genome sequence of Marivita geojedonensis KCTC 23882.</title>
        <authorList>
            <person name="Lai Q."/>
            <person name="Shao Z."/>
        </authorList>
    </citation>
    <scope>NUCLEOTIDE SEQUENCE [LARGE SCALE GENOMIC DNA]</scope>
    <source>
        <strain evidence="4 5">DPG-138</strain>
    </source>
</reference>
<dbReference type="SUPFAM" id="SSF55729">
    <property type="entry name" value="Acyl-CoA N-acyltransferases (Nat)"/>
    <property type="match status" value="1"/>
</dbReference>
<keyword evidence="5" id="KW-1185">Reference proteome</keyword>
<sequence length="146" mass="16278">MTLLRPATPLDAGRVGAILSAWVDETPWMPRIHTRAEDIGFAGLMVDRGWVTVSESETITGFLARNGDDIHALYIDPAARGQGIGSKLLSDAMRRKDQLTLWTFQANTRAQAFYERHGFTPVEHTDGAGNDEGLPDIRYHWQRTDA</sequence>
<proteinExistence type="predicted"/>
<dbReference type="InterPro" id="IPR000182">
    <property type="entry name" value="GNAT_dom"/>
</dbReference>
<dbReference type="Proteomes" id="UP000193926">
    <property type="component" value="Unassembled WGS sequence"/>
</dbReference>
<accession>A0A1X4NPM9</accession>
<dbReference type="Gene3D" id="3.40.630.30">
    <property type="match status" value="1"/>
</dbReference>
<dbReference type="GO" id="GO:0016747">
    <property type="term" value="F:acyltransferase activity, transferring groups other than amino-acyl groups"/>
    <property type="evidence" value="ECO:0007669"/>
    <property type="project" value="InterPro"/>
</dbReference>
<keyword evidence="1" id="KW-0808">Transferase</keyword>
<evidence type="ECO:0000256" key="1">
    <source>
        <dbReference type="ARBA" id="ARBA00022679"/>
    </source>
</evidence>
<keyword evidence="2" id="KW-0012">Acyltransferase</keyword>
<evidence type="ECO:0000259" key="3">
    <source>
        <dbReference type="PROSITE" id="PS51186"/>
    </source>
</evidence>
<dbReference type="AlphaFoldDB" id="A0A1X4NPM9"/>
<gene>
    <name evidence="4" type="ORF">MGEO_04555</name>
</gene>
<dbReference type="PANTHER" id="PTHR43420">
    <property type="entry name" value="ACETYLTRANSFERASE"/>
    <property type="match status" value="1"/>
</dbReference>
<evidence type="ECO:0000313" key="5">
    <source>
        <dbReference type="Proteomes" id="UP000193926"/>
    </source>
</evidence>
<dbReference type="RefSeq" id="WP_233139626.1">
    <property type="nucleotide sequence ID" value="NZ_JFKC01000002.1"/>
</dbReference>
<dbReference type="InterPro" id="IPR016181">
    <property type="entry name" value="Acyl_CoA_acyltransferase"/>
</dbReference>
<dbReference type="Pfam" id="PF13508">
    <property type="entry name" value="Acetyltransf_7"/>
    <property type="match status" value="1"/>
</dbReference>
<dbReference type="CDD" id="cd04301">
    <property type="entry name" value="NAT_SF"/>
    <property type="match status" value="1"/>
</dbReference>
<dbReference type="EMBL" id="JFKC01000002">
    <property type="protein sequence ID" value="OSQ52638.1"/>
    <property type="molecule type" value="Genomic_DNA"/>
</dbReference>
<evidence type="ECO:0000313" key="4">
    <source>
        <dbReference type="EMBL" id="OSQ52638.1"/>
    </source>
</evidence>
<name>A0A1X4NPM9_9RHOB</name>
<evidence type="ECO:0000256" key="2">
    <source>
        <dbReference type="ARBA" id="ARBA00023315"/>
    </source>
</evidence>
<protein>
    <recommendedName>
        <fullName evidence="3">N-acetyltransferase domain-containing protein</fullName>
    </recommendedName>
</protein>
<feature type="domain" description="N-acetyltransferase" evidence="3">
    <location>
        <begin position="2"/>
        <end position="144"/>
    </location>
</feature>
<comment type="caution">
    <text evidence="4">The sequence shown here is derived from an EMBL/GenBank/DDBJ whole genome shotgun (WGS) entry which is preliminary data.</text>
</comment>
<dbReference type="InterPro" id="IPR050680">
    <property type="entry name" value="YpeA/RimI_acetyltransf"/>
</dbReference>